<evidence type="ECO:0000259" key="13">
    <source>
        <dbReference type="Pfam" id="PF02875"/>
    </source>
</evidence>
<dbReference type="SUPFAM" id="SSF63418">
    <property type="entry name" value="MurE/MurF N-terminal domain"/>
    <property type="match status" value="1"/>
</dbReference>
<keyword evidence="6 10" id="KW-0133">Cell shape</keyword>
<evidence type="ECO:0000256" key="3">
    <source>
        <dbReference type="ARBA" id="ARBA00022618"/>
    </source>
</evidence>
<keyword evidence="4 10" id="KW-0547">Nucleotide-binding</keyword>
<dbReference type="InterPro" id="IPR013221">
    <property type="entry name" value="Mur_ligase_cen"/>
</dbReference>
<dbReference type="STRING" id="155865.SAMN05216515_11719"/>
<dbReference type="GO" id="GO:0009252">
    <property type="term" value="P:peptidoglycan biosynthetic process"/>
    <property type="evidence" value="ECO:0007669"/>
    <property type="project" value="UniProtKB-UniRule"/>
</dbReference>
<dbReference type="GO" id="GO:0005524">
    <property type="term" value="F:ATP binding"/>
    <property type="evidence" value="ECO:0007669"/>
    <property type="project" value="UniProtKB-UniRule"/>
</dbReference>
<gene>
    <name evidence="10" type="primary">murF</name>
    <name evidence="15" type="ORF">SAMN05216508_11619</name>
</gene>
<evidence type="ECO:0000259" key="12">
    <source>
        <dbReference type="Pfam" id="PF01225"/>
    </source>
</evidence>
<dbReference type="InterPro" id="IPR035911">
    <property type="entry name" value="MurE/MurF_N"/>
</dbReference>
<accession>A0A1I7HFP9</accession>
<dbReference type="InterPro" id="IPR000713">
    <property type="entry name" value="Mur_ligase_N"/>
</dbReference>
<evidence type="ECO:0000256" key="6">
    <source>
        <dbReference type="ARBA" id="ARBA00022960"/>
    </source>
</evidence>
<keyword evidence="16" id="KW-1185">Reference proteome</keyword>
<dbReference type="InterPro" id="IPR036615">
    <property type="entry name" value="Mur_ligase_C_dom_sf"/>
</dbReference>
<keyword evidence="2 10" id="KW-0436">Ligase</keyword>
<dbReference type="OrthoDB" id="9801978at2"/>
<feature type="domain" description="Mur ligase central" evidence="14">
    <location>
        <begin position="111"/>
        <end position="300"/>
    </location>
</feature>
<dbReference type="GO" id="GO:0008766">
    <property type="term" value="F:UDP-N-acetylmuramoylalanyl-D-glutamyl-2,6-diaminopimelate-D-alanyl-D-alanine ligase activity"/>
    <property type="evidence" value="ECO:0007669"/>
    <property type="project" value="RHEA"/>
</dbReference>
<dbReference type="GO" id="GO:0071555">
    <property type="term" value="P:cell wall organization"/>
    <property type="evidence" value="ECO:0007669"/>
    <property type="project" value="UniProtKB-KW"/>
</dbReference>
<dbReference type="AlphaFoldDB" id="A0A1I7HFP9"/>
<dbReference type="Gene3D" id="3.40.1390.10">
    <property type="entry name" value="MurE/MurF, N-terminal domain"/>
    <property type="match status" value="1"/>
</dbReference>
<evidence type="ECO:0000259" key="14">
    <source>
        <dbReference type="Pfam" id="PF08245"/>
    </source>
</evidence>
<dbReference type="HAMAP" id="MF_02019">
    <property type="entry name" value="MurF"/>
    <property type="match status" value="1"/>
</dbReference>
<dbReference type="Proteomes" id="UP000198817">
    <property type="component" value="Unassembled WGS sequence"/>
</dbReference>
<keyword evidence="3 10" id="KW-0132">Cell division</keyword>
<dbReference type="PANTHER" id="PTHR43024">
    <property type="entry name" value="UDP-N-ACETYLMURAMOYL-TRIPEPTIDE--D-ALANYL-D-ALANINE LIGASE"/>
    <property type="match status" value="1"/>
</dbReference>
<feature type="domain" description="Mur ligase C-terminal" evidence="13">
    <location>
        <begin position="325"/>
        <end position="446"/>
    </location>
</feature>
<comment type="function">
    <text evidence="10 11">Involved in cell wall formation. Catalyzes the final step in the synthesis of UDP-N-acetylmuramoyl-pentapeptide, the precursor of murein.</text>
</comment>
<evidence type="ECO:0000313" key="16">
    <source>
        <dbReference type="Proteomes" id="UP000198817"/>
    </source>
</evidence>
<evidence type="ECO:0000256" key="11">
    <source>
        <dbReference type="RuleBase" id="RU004136"/>
    </source>
</evidence>
<evidence type="ECO:0000256" key="7">
    <source>
        <dbReference type="ARBA" id="ARBA00022984"/>
    </source>
</evidence>
<evidence type="ECO:0000256" key="4">
    <source>
        <dbReference type="ARBA" id="ARBA00022741"/>
    </source>
</evidence>
<dbReference type="Gene3D" id="3.90.190.20">
    <property type="entry name" value="Mur ligase, C-terminal domain"/>
    <property type="match status" value="1"/>
</dbReference>
<comment type="similarity">
    <text evidence="10">Belongs to the MurCDEF family. MurF subfamily.</text>
</comment>
<dbReference type="EMBL" id="FPBT01000016">
    <property type="protein sequence ID" value="SFU59286.1"/>
    <property type="molecule type" value="Genomic_DNA"/>
</dbReference>
<keyword evidence="5 10" id="KW-0067">ATP-binding</keyword>
<dbReference type="EC" id="6.3.2.10" evidence="10 11"/>
<evidence type="ECO:0000256" key="1">
    <source>
        <dbReference type="ARBA" id="ARBA00022490"/>
    </source>
</evidence>
<organism evidence="15 16">
    <name type="scientific">Eubacterium pyruvativorans</name>
    <dbReference type="NCBI Taxonomy" id="155865"/>
    <lineage>
        <taxon>Bacteria</taxon>
        <taxon>Bacillati</taxon>
        <taxon>Bacillota</taxon>
        <taxon>Clostridia</taxon>
        <taxon>Eubacteriales</taxon>
        <taxon>Eubacteriaceae</taxon>
        <taxon>Eubacterium</taxon>
    </lineage>
</organism>
<keyword evidence="9 10" id="KW-0961">Cell wall biogenesis/degradation</keyword>
<keyword evidence="8 10" id="KW-0131">Cell cycle</keyword>
<evidence type="ECO:0000256" key="10">
    <source>
        <dbReference type="HAMAP-Rule" id="MF_02019"/>
    </source>
</evidence>
<dbReference type="PANTHER" id="PTHR43024:SF1">
    <property type="entry name" value="UDP-N-ACETYLMURAMOYL-TRIPEPTIDE--D-ALANYL-D-ALANINE LIGASE"/>
    <property type="match status" value="1"/>
</dbReference>
<dbReference type="Pfam" id="PF01225">
    <property type="entry name" value="Mur_ligase"/>
    <property type="match status" value="1"/>
</dbReference>
<dbReference type="InterPro" id="IPR036565">
    <property type="entry name" value="Mur-like_cat_sf"/>
</dbReference>
<dbReference type="InterPro" id="IPR051046">
    <property type="entry name" value="MurCDEF_CellWall_CoF430Synth"/>
</dbReference>
<dbReference type="InterPro" id="IPR004101">
    <property type="entry name" value="Mur_ligase_C"/>
</dbReference>
<evidence type="ECO:0000256" key="9">
    <source>
        <dbReference type="ARBA" id="ARBA00023316"/>
    </source>
</evidence>
<dbReference type="Pfam" id="PF02875">
    <property type="entry name" value="Mur_ligase_C"/>
    <property type="match status" value="1"/>
</dbReference>
<dbReference type="Pfam" id="PF08245">
    <property type="entry name" value="Mur_ligase_M"/>
    <property type="match status" value="1"/>
</dbReference>
<feature type="domain" description="Mur ligase N-terminal catalytic" evidence="12">
    <location>
        <begin position="26"/>
        <end position="74"/>
    </location>
</feature>
<dbReference type="GO" id="GO:0008360">
    <property type="term" value="P:regulation of cell shape"/>
    <property type="evidence" value="ECO:0007669"/>
    <property type="project" value="UniProtKB-KW"/>
</dbReference>
<reference evidence="15 16" key="1">
    <citation type="submission" date="2016-10" db="EMBL/GenBank/DDBJ databases">
        <authorList>
            <person name="de Groot N.N."/>
        </authorList>
    </citation>
    <scope>NUCLEOTIDE SEQUENCE [LARGE SCALE GENOMIC DNA]</scope>
    <source>
        <strain evidence="15 16">KHGC13</strain>
    </source>
</reference>
<dbReference type="NCBIfam" id="TIGR01143">
    <property type="entry name" value="murF"/>
    <property type="match status" value="1"/>
</dbReference>
<sequence>MERTSMQKIMEITGGRLLAGDPSVTVTGMDIDSRTVKPGDLFVAIVGERVDAHRFVPQVIESGVRGVLITEEDACPEGTDACIVLVPDAVKAMQQIGKWYLDAIDVRRVGVTGSVGKTTTRDMIYHILKEKYRTGSASKNHNSLIGMPLAITQFDSSMEVVVLEEGMGGAGDIHLLSDLARPEVAVITNVGISHLEILGSRENIRKAKLEIVDFFRESDTLVINADNDMLDADRIREEKGNFRIVTGGAEGPWDYQVRNVEDFGEEGIRFTICHGSEQAEIRLRIPGKHNALNAALAIGAGAAMGVTLEEAKRGLEKMTLLTGKRMLFRKGNGMTVLDDSYNAAPASMKAAVDTLMATKASRHIAILGRMGELGPDAPRFHAEVGEYAAEAGVDLLIAVSEEAKPIYEGASGTGKGETLWFATNEDVIARLPEILREGDAILTKASNTARLGQVADAIVGTENQ</sequence>
<comment type="pathway">
    <text evidence="10 11">Cell wall biogenesis; peptidoglycan biosynthesis.</text>
</comment>
<evidence type="ECO:0000313" key="15">
    <source>
        <dbReference type="EMBL" id="SFU59286.1"/>
    </source>
</evidence>
<dbReference type="GO" id="GO:0047480">
    <property type="term" value="F:UDP-N-acetylmuramoyl-tripeptide-D-alanyl-D-alanine ligase activity"/>
    <property type="evidence" value="ECO:0007669"/>
    <property type="project" value="UniProtKB-UniRule"/>
</dbReference>
<dbReference type="UniPathway" id="UPA00219"/>
<comment type="subcellular location">
    <subcellularLocation>
        <location evidence="10 11">Cytoplasm</location>
    </subcellularLocation>
</comment>
<comment type="catalytic activity">
    <reaction evidence="10 11">
        <text>D-alanyl-D-alanine + UDP-N-acetyl-alpha-D-muramoyl-L-alanyl-gamma-D-glutamyl-meso-2,6-diaminopimelate + ATP = UDP-N-acetyl-alpha-D-muramoyl-L-alanyl-gamma-D-glutamyl-meso-2,6-diaminopimeloyl-D-alanyl-D-alanine + ADP + phosphate + H(+)</text>
        <dbReference type="Rhea" id="RHEA:28374"/>
        <dbReference type="ChEBI" id="CHEBI:15378"/>
        <dbReference type="ChEBI" id="CHEBI:30616"/>
        <dbReference type="ChEBI" id="CHEBI:43474"/>
        <dbReference type="ChEBI" id="CHEBI:57822"/>
        <dbReference type="ChEBI" id="CHEBI:61386"/>
        <dbReference type="ChEBI" id="CHEBI:83905"/>
        <dbReference type="ChEBI" id="CHEBI:456216"/>
        <dbReference type="EC" id="6.3.2.10"/>
    </reaction>
</comment>
<feature type="binding site" evidence="10">
    <location>
        <begin position="113"/>
        <end position="119"/>
    </location>
    <ligand>
        <name>ATP</name>
        <dbReference type="ChEBI" id="CHEBI:30616"/>
    </ligand>
</feature>
<proteinExistence type="inferred from homology"/>
<keyword evidence="1 10" id="KW-0963">Cytoplasm</keyword>
<dbReference type="Gene3D" id="3.40.1190.10">
    <property type="entry name" value="Mur-like, catalytic domain"/>
    <property type="match status" value="1"/>
</dbReference>
<evidence type="ECO:0000256" key="8">
    <source>
        <dbReference type="ARBA" id="ARBA00023306"/>
    </source>
</evidence>
<evidence type="ECO:0000256" key="5">
    <source>
        <dbReference type="ARBA" id="ARBA00022840"/>
    </source>
</evidence>
<evidence type="ECO:0000256" key="2">
    <source>
        <dbReference type="ARBA" id="ARBA00022598"/>
    </source>
</evidence>
<dbReference type="SUPFAM" id="SSF53623">
    <property type="entry name" value="MurD-like peptide ligases, catalytic domain"/>
    <property type="match status" value="1"/>
</dbReference>
<dbReference type="InterPro" id="IPR005863">
    <property type="entry name" value="UDP-N-AcMur_synth"/>
</dbReference>
<dbReference type="GO" id="GO:0005737">
    <property type="term" value="C:cytoplasm"/>
    <property type="evidence" value="ECO:0007669"/>
    <property type="project" value="UniProtKB-SubCell"/>
</dbReference>
<dbReference type="GO" id="GO:0051301">
    <property type="term" value="P:cell division"/>
    <property type="evidence" value="ECO:0007669"/>
    <property type="project" value="UniProtKB-KW"/>
</dbReference>
<dbReference type="SUPFAM" id="SSF53244">
    <property type="entry name" value="MurD-like peptide ligases, peptide-binding domain"/>
    <property type="match status" value="1"/>
</dbReference>
<name>A0A1I7HFP9_9FIRM</name>
<keyword evidence="7 10" id="KW-0573">Peptidoglycan synthesis</keyword>
<dbReference type="RefSeq" id="WP_090471493.1">
    <property type="nucleotide sequence ID" value="NZ_CACWQI010000016.1"/>
</dbReference>
<protein>
    <recommendedName>
        <fullName evidence="10 11">UDP-N-acetylmuramoyl-tripeptide--D-alanyl-D-alanine ligase</fullName>
        <ecNumber evidence="10 11">6.3.2.10</ecNumber>
    </recommendedName>
    <alternativeName>
        <fullName evidence="10">D-alanyl-D-alanine-adding enzyme</fullName>
    </alternativeName>
</protein>